<dbReference type="InterPro" id="IPR043519">
    <property type="entry name" value="NT_sf"/>
</dbReference>
<gene>
    <name evidence="13" type="ORF">H2C83_09670</name>
</gene>
<dbReference type="Gene3D" id="1.10.3090.10">
    <property type="entry name" value="cca-adding enzyme, domain 2"/>
    <property type="match status" value="1"/>
</dbReference>
<dbReference type="GO" id="GO:0000049">
    <property type="term" value="F:tRNA binding"/>
    <property type="evidence" value="ECO:0007669"/>
    <property type="project" value="TreeGrafter"/>
</dbReference>
<dbReference type="PANTHER" id="PTHR46173:SF1">
    <property type="entry name" value="CCA TRNA NUCLEOTIDYLTRANSFERASE 1, MITOCHONDRIAL"/>
    <property type="match status" value="1"/>
</dbReference>
<dbReference type="NCBIfam" id="NF009814">
    <property type="entry name" value="PRK13299.1"/>
    <property type="match status" value="1"/>
</dbReference>
<dbReference type="Pfam" id="PF01743">
    <property type="entry name" value="PolyA_pol"/>
    <property type="match status" value="1"/>
</dbReference>
<dbReference type="InterPro" id="IPR050264">
    <property type="entry name" value="Bact_CCA-adding_enz_type3_sf"/>
</dbReference>
<evidence type="ECO:0000256" key="8">
    <source>
        <dbReference type="ARBA" id="ARBA00022884"/>
    </source>
</evidence>
<evidence type="ECO:0000313" key="14">
    <source>
        <dbReference type="Proteomes" id="UP000538292"/>
    </source>
</evidence>
<dbReference type="InterPro" id="IPR002646">
    <property type="entry name" value="PolA_pol_head_dom"/>
</dbReference>
<evidence type="ECO:0000256" key="4">
    <source>
        <dbReference type="ARBA" id="ARBA00022695"/>
    </source>
</evidence>
<dbReference type="InterPro" id="IPR032810">
    <property type="entry name" value="CCA-adding_enz_C"/>
</dbReference>
<keyword evidence="7" id="KW-0460">Magnesium</keyword>
<keyword evidence="4 13" id="KW-0548">Nucleotidyltransferase</keyword>
<evidence type="ECO:0000259" key="11">
    <source>
        <dbReference type="Pfam" id="PF12627"/>
    </source>
</evidence>
<dbReference type="PANTHER" id="PTHR46173">
    <property type="entry name" value="CCA TRNA NUCLEOTIDYLTRANSFERASE 1, MITOCHONDRIAL"/>
    <property type="match status" value="1"/>
</dbReference>
<organism evidence="13 14">
    <name type="scientific">Thermoactinomyces mirandus</name>
    <dbReference type="NCBI Taxonomy" id="2756294"/>
    <lineage>
        <taxon>Bacteria</taxon>
        <taxon>Bacillati</taxon>
        <taxon>Bacillota</taxon>
        <taxon>Bacilli</taxon>
        <taxon>Bacillales</taxon>
        <taxon>Thermoactinomycetaceae</taxon>
        <taxon>Thermoactinomyces</taxon>
    </lineage>
</organism>
<comment type="caution">
    <text evidence="13">The sequence shown here is derived from an EMBL/GenBank/DDBJ whole genome shotgun (WGS) entry which is preliminary data.</text>
</comment>
<keyword evidence="14" id="KW-1185">Reference proteome</keyword>
<proteinExistence type="inferred from homology"/>
<feature type="domain" description="Poly A polymerase head" evidence="10">
    <location>
        <begin position="22"/>
        <end position="142"/>
    </location>
</feature>
<dbReference type="Pfam" id="PF13735">
    <property type="entry name" value="tRNA_NucTran2_2"/>
    <property type="match status" value="1"/>
</dbReference>
<comment type="cofactor">
    <cofactor evidence="1">
        <name>Mg(2+)</name>
        <dbReference type="ChEBI" id="CHEBI:18420"/>
    </cofactor>
</comment>
<evidence type="ECO:0000259" key="12">
    <source>
        <dbReference type="Pfam" id="PF13735"/>
    </source>
</evidence>
<keyword evidence="2 9" id="KW-0808">Transferase</keyword>
<feature type="domain" description="CCA-adding enzyme C-terminal" evidence="12">
    <location>
        <begin position="252"/>
        <end position="401"/>
    </location>
</feature>
<comment type="similarity">
    <text evidence="9">Belongs to the tRNA nucleotidyltransferase/poly(A) polymerase family.</text>
</comment>
<evidence type="ECO:0000313" key="13">
    <source>
        <dbReference type="EMBL" id="MBA4602576.1"/>
    </source>
</evidence>
<keyword evidence="5" id="KW-0479">Metal-binding</keyword>
<sequence>MDLRKMAALKVMEILEDQGYQAYLVGGCVRDECLGRSPQDYDVTTNAVPEQVMAIFEKVIPTGLRHGTVTVIEHQVPIEVTTFRKEESYKNHRQPERVRFIGSLREDLARRDFTINAMAKDRHGNLIDYFSGQEDLRNGIIRTVGLPAERFQEDALRMLRAVRFANQFGFRLDAATMQGISSHKKLGVYLSVERVTAELEKMFKSEKVCLGLQLLFRTGLIFFLPPFCHWGLSETLKNQEINYKADKIPNLNARWAYLLELCAASEKDVSPRLDDLKLPKRAKQQIARCFLLARQLVAPPSCQSDEDWCRLLLRHGLETVIEARHLAGLIAEKLVVPSECQFSMWWHKMPVHHSGQLNINGHDLMQYCRRPKGAWIGKVLYNLFEQVALGKIPNDKVILLKEGCKLGALDKK</sequence>
<dbReference type="GO" id="GO:0008033">
    <property type="term" value="P:tRNA processing"/>
    <property type="evidence" value="ECO:0007669"/>
    <property type="project" value="UniProtKB-KW"/>
</dbReference>
<dbReference type="AlphaFoldDB" id="A0A7W1XSY4"/>
<dbReference type="EC" id="2.7.7.72" evidence="13"/>
<protein>
    <submittedName>
        <fullName evidence="13">CCA tRNA nucleotidyltransferase</fullName>
        <ecNumber evidence="13">2.7.7.72</ecNumber>
    </submittedName>
</protein>
<reference evidence="13 14" key="1">
    <citation type="submission" date="2020-07" db="EMBL/GenBank/DDBJ databases">
        <title>Thermoactinomyces phylogeny.</title>
        <authorList>
            <person name="Dunlap C."/>
        </authorList>
    </citation>
    <scope>NUCLEOTIDE SEQUENCE [LARGE SCALE GENOMIC DNA]</scope>
    <source>
        <strain evidence="13 14">AMNI-1</strain>
    </source>
</reference>
<dbReference type="Pfam" id="PF12627">
    <property type="entry name" value="PolyA_pol_RNAbd"/>
    <property type="match status" value="1"/>
</dbReference>
<evidence type="ECO:0000256" key="6">
    <source>
        <dbReference type="ARBA" id="ARBA00022741"/>
    </source>
</evidence>
<evidence type="ECO:0000256" key="7">
    <source>
        <dbReference type="ARBA" id="ARBA00022842"/>
    </source>
</evidence>
<dbReference type="InterPro" id="IPR032828">
    <property type="entry name" value="PolyA_RNA-bd"/>
</dbReference>
<dbReference type="Gene3D" id="1.10.246.80">
    <property type="match status" value="1"/>
</dbReference>
<evidence type="ECO:0000256" key="3">
    <source>
        <dbReference type="ARBA" id="ARBA00022694"/>
    </source>
</evidence>
<evidence type="ECO:0000256" key="1">
    <source>
        <dbReference type="ARBA" id="ARBA00001946"/>
    </source>
</evidence>
<keyword evidence="8 9" id="KW-0694">RNA-binding</keyword>
<dbReference type="CDD" id="cd05398">
    <property type="entry name" value="NT_ClassII-CCAase"/>
    <property type="match status" value="1"/>
</dbReference>
<dbReference type="GO" id="GO:0000166">
    <property type="term" value="F:nucleotide binding"/>
    <property type="evidence" value="ECO:0007669"/>
    <property type="project" value="UniProtKB-KW"/>
</dbReference>
<dbReference type="EMBL" id="JACEOL010000031">
    <property type="protein sequence ID" value="MBA4602576.1"/>
    <property type="molecule type" value="Genomic_DNA"/>
</dbReference>
<dbReference type="RefSeq" id="WP_181740255.1">
    <property type="nucleotide sequence ID" value="NZ_JACEOL010000031.1"/>
</dbReference>
<dbReference type="Gene3D" id="3.30.460.10">
    <property type="entry name" value="Beta Polymerase, domain 2"/>
    <property type="match status" value="1"/>
</dbReference>
<dbReference type="SUPFAM" id="SSF81891">
    <property type="entry name" value="Poly A polymerase C-terminal region-like"/>
    <property type="match status" value="1"/>
</dbReference>
<dbReference type="GO" id="GO:0046872">
    <property type="term" value="F:metal ion binding"/>
    <property type="evidence" value="ECO:0007669"/>
    <property type="project" value="UniProtKB-KW"/>
</dbReference>
<evidence type="ECO:0000256" key="2">
    <source>
        <dbReference type="ARBA" id="ARBA00022679"/>
    </source>
</evidence>
<keyword evidence="3" id="KW-0819">tRNA processing</keyword>
<accession>A0A7W1XSY4</accession>
<name>A0A7W1XSY4_9BACL</name>
<evidence type="ECO:0000259" key="10">
    <source>
        <dbReference type="Pfam" id="PF01743"/>
    </source>
</evidence>
<dbReference type="Proteomes" id="UP000538292">
    <property type="component" value="Unassembled WGS sequence"/>
</dbReference>
<dbReference type="SUPFAM" id="SSF81301">
    <property type="entry name" value="Nucleotidyltransferase"/>
    <property type="match status" value="1"/>
</dbReference>
<keyword evidence="6" id="KW-0547">Nucleotide-binding</keyword>
<evidence type="ECO:0000256" key="9">
    <source>
        <dbReference type="RuleBase" id="RU003953"/>
    </source>
</evidence>
<dbReference type="GO" id="GO:0004810">
    <property type="term" value="F:CCA tRNA nucleotidyltransferase activity"/>
    <property type="evidence" value="ECO:0007669"/>
    <property type="project" value="UniProtKB-EC"/>
</dbReference>
<feature type="domain" description="tRNA nucleotidyltransferase/poly(A) polymerase RNA and SrmB- binding" evidence="11">
    <location>
        <begin position="169"/>
        <end position="225"/>
    </location>
</feature>
<dbReference type="PROSITE" id="PS51257">
    <property type="entry name" value="PROKAR_LIPOPROTEIN"/>
    <property type="match status" value="1"/>
</dbReference>
<evidence type="ECO:0000256" key="5">
    <source>
        <dbReference type="ARBA" id="ARBA00022723"/>
    </source>
</evidence>